<accession>A0ABR7G1A4</accession>
<name>A0ABR7G1A4_9FIRM</name>
<dbReference type="EMBL" id="JACOPD010000004">
    <property type="protein sequence ID" value="MBC5680556.1"/>
    <property type="molecule type" value="Genomic_DNA"/>
</dbReference>
<dbReference type="InterPro" id="IPR032379">
    <property type="entry name" value="DUF4874"/>
</dbReference>
<organism evidence="3 4">
    <name type="scientific">Lachnospira hominis</name>
    <name type="common">ex Liu et al. 2021</name>
    <dbReference type="NCBI Taxonomy" id="2763051"/>
    <lineage>
        <taxon>Bacteria</taxon>
        <taxon>Bacillati</taxon>
        <taxon>Bacillota</taxon>
        <taxon>Clostridia</taxon>
        <taxon>Lachnospirales</taxon>
        <taxon>Lachnospiraceae</taxon>
        <taxon>Lachnospira</taxon>
    </lineage>
</organism>
<dbReference type="Proteomes" id="UP000628463">
    <property type="component" value="Unassembled WGS sequence"/>
</dbReference>
<dbReference type="RefSeq" id="WP_021865837.1">
    <property type="nucleotide sequence ID" value="NZ_JACOPD010000004.1"/>
</dbReference>
<reference evidence="3 4" key="1">
    <citation type="submission" date="2020-08" db="EMBL/GenBank/DDBJ databases">
        <title>Genome public.</title>
        <authorList>
            <person name="Liu C."/>
            <person name="Sun Q."/>
        </authorList>
    </citation>
    <scope>NUCLEOTIDE SEQUENCE [LARGE SCALE GENOMIC DNA]</scope>
    <source>
        <strain evidence="3 4">NSJ-43</strain>
    </source>
</reference>
<evidence type="ECO:0000313" key="3">
    <source>
        <dbReference type="EMBL" id="MBC5680556.1"/>
    </source>
</evidence>
<feature type="domain" description="DUF4832" evidence="1">
    <location>
        <begin position="190"/>
        <end position="326"/>
    </location>
</feature>
<dbReference type="InterPro" id="IPR032267">
    <property type="entry name" value="DUF4832"/>
</dbReference>
<comment type="caution">
    <text evidence="3">The sequence shown here is derived from an EMBL/GenBank/DDBJ whole genome shotgun (WGS) entry which is preliminary data.</text>
</comment>
<dbReference type="Pfam" id="PF16116">
    <property type="entry name" value="DUF4832"/>
    <property type="match status" value="1"/>
</dbReference>
<gene>
    <name evidence="3" type="ORF">H8S01_06215</name>
</gene>
<keyword evidence="4" id="KW-1185">Reference proteome</keyword>
<evidence type="ECO:0000259" key="1">
    <source>
        <dbReference type="Pfam" id="PF16116"/>
    </source>
</evidence>
<evidence type="ECO:0000313" key="4">
    <source>
        <dbReference type="Proteomes" id="UP000628463"/>
    </source>
</evidence>
<protein>
    <submittedName>
        <fullName evidence="3">DUF4874 domain-containing protein</fullName>
    </submittedName>
</protein>
<proteinExistence type="predicted"/>
<feature type="domain" description="DUF4874" evidence="2">
    <location>
        <begin position="19"/>
        <end position="177"/>
    </location>
</feature>
<dbReference type="Pfam" id="PF16173">
    <property type="entry name" value="DUF4874"/>
    <property type="match status" value="1"/>
</dbReference>
<sequence length="375" mass="42722">MNNKKLEKYGLSLLCTEYNPSRGWYNIFPFRLKKDYDFEELKWSLKKNEGIVLARICIGDFKDRELDEKAIGQINDILEFFKKYDREVILRFVYDEDGKGLENEPDSINLVKRHISQIGEAVLAFKSNILTMQGALIGSWGEMHTSRYADIMSIRILMAAMYEAVKGAIPLAVRTPAQHAALDDNTAKITGFFNDALMASQTDFGTFSSDSDKRDEEYRYVDECLKNGVLCGGEAVNDNVYNDGANAQEYLRKLHVTYLNSQYDDKVLNKWKDCGIYEKISRSLGYCINIESIKTTFTGKINFTIKNIGYASLKQNFCLVISCGDKDFTSDVIRGLEPGQSVNVRFDKKAVTNGGTLFIKRLNDNKRIQIFNEPI</sequence>
<evidence type="ECO:0000259" key="2">
    <source>
        <dbReference type="Pfam" id="PF16173"/>
    </source>
</evidence>